<feature type="transmembrane region" description="Helical" evidence="7">
    <location>
        <begin position="153"/>
        <end position="173"/>
    </location>
</feature>
<evidence type="ECO:0000256" key="1">
    <source>
        <dbReference type="ARBA" id="ARBA00004141"/>
    </source>
</evidence>
<evidence type="ECO:0000256" key="5">
    <source>
        <dbReference type="ARBA" id="ARBA00023136"/>
    </source>
</evidence>
<dbReference type="GO" id="GO:0016765">
    <property type="term" value="F:transferase activity, transferring alkyl or aryl (other than methyl) groups"/>
    <property type="evidence" value="ECO:0007669"/>
    <property type="project" value="InterPro"/>
</dbReference>
<dbReference type="AlphaFoldDB" id="A0A2K8K671"/>
<evidence type="ECO:0000256" key="2">
    <source>
        <dbReference type="ARBA" id="ARBA00022475"/>
    </source>
</evidence>
<dbReference type="InterPro" id="IPR044878">
    <property type="entry name" value="UbiA_sf"/>
</dbReference>
<keyword evidence="3 7" id="KW-0812">Transmembrane</keyword>
<evidence type="ECO:0000256" key="7">
    <source>
        <dbReference type="SAM" id="Phobius"/>
    </source>
</evidence>
<dbReference type="InterPro" id="IPR050475">
    <property type="entry name" value="Prenyltransferase_related"/>
</dbReference>
<feature type="transmembrane region" description="Helical" evidence="7">
    <location>
        <begin position="34"/>
        <end position="60"/>
    </location>
</feature>
<dbReference type="NCBIfam" id="TIGR01476">
    <property type="entry name" value="chlor_syn_BchG"/>
    <property type="match status" value="1"/>
</dbReference>
<evidence type="ECO:0000256" key="6">
    <source>
        <dbReference type="ARBA" id="ARBA00023171"/>
    </source>
</evidence>
<keyword evidence="2" id="KW-1003">Cell membrane</keyword>
<protein>
    <submittedName>
        <fullName evidence="8">Bacteriochlorophyll/chlorophyll a synthase</fullName>
    </submittedName>
</protein>
<dbReference type="PANTHER" id="PTHR42723">
    <property type="entry name" value="CHLOROPHYLL SYNTHASE"/>
    <property type="match status" value="1"/>
</dbReference>
<dbReference type="NCBIfam" id="NF005742">
    <property type="entry name" value="PRK07566.1"/>
    <property type="match status" value="1"/>
</dbReference>
<feature type="transmembrane region" description="Helical" evidence="7">
    <location>
        <begin position="277"/>
        <end position="297"/>
    </location>
</feature>
<evidence type="ECO:0000313" key="9">
    <source>
        <dbReference type="Proteomes" id="UP000228948"/>
    </source>
</evidence>
<dbReference type="KEGG" id="rbg:BG454_02955"/>
<organism evidence="8 9">
    <name type="scientific">Roseinatronobacter bogoriensis subsp. barguzinensis</name>
    <dbReference type="NCBI Taxonomy" id="441209"/>
    <lineage>
        <taxon>Bacteria</taxon>
        <taxon>Pseudomonadati</taxon>
        <taxon>Pseudomonadota</taxon>
        <taxon>Alphaproteobacteria</taxon>
        <taxon>Rhodobacterales</taxon>
        <taxon>Paracoccaceae</taxon>
        <taxon>Roseinatronobacter</taxon>
    </lineage>
</organism>
<dbReference type="InterPro" id="IPR006372">
    <property type="entry name" value="Chl_synth"/>
</dbReference>
<dbReference type="GO" id="GO:0016020">
    <property type="term" value="C:membrane"/>
    <property type="evidence" value="ECO:0007669"/>
    <property type="project" value="UniProtKB-SubCell"/>
</dbReference>
<name>A0A2K8K671_9RHOB</name>
<feature type="transmembrane region" description="Helical" evidence="7">
    <location>
        <begin position="122"/>
        <end position="141"/>
    </location>
</feature>
<dbReference type="RefSeq" id="WP_071479758.1">
    <property type="nucleotide sequence ID" value="NZ_CP024899.1"/>
</dbReference>
<dbReference type="Gene3D" id="1.20.120.1780">
    <property type="entry name" value="UbiA prenyltransferase"/>
    <property type="match status" value="1"/>
</dbReference>
<dbReference type="Pfam" id="PF01040">
    <property type="entry name" value="UbiA"/>
    <property type="match status" value="1"/>
</dbReference>
<dbReference type="STRING" id="441209.GCA_001870665_00633"/>
<proteinExistence type="predicted"/>
<keyword evidence="6" id="KW-0149">Chlorophyll biosynthesis</keyword>
<dbReference type="CDD" id="cd13958">
    <property type="entry name" value="PT_UbiA_chlorophyll"/>
    <property type="match status" value="1"/>
</dbReference>
<dbReference type="OrthoDB" id="8559716at2"/>
<keyword evidence="9" id="KW-1185">Reference proteome</keyword>
<dbReference type="EMBL" id="CP024899">
    <property type="protein sequence ID" value="ATX64919.1"/>
    <property type="molecule type" value="Genomic_DNA"/>
</dbReference>
<dbReference type="InterPro" id="IPR000537">
    <property type="entry name" value="UbiA_prenyltransferase"/>
</dbReference>
<keyword evidence="5 7" id="KW-0472">Membrane</keyword>
<dbReference type="PANTHER" id="PTHR42723:SF1">
    <property type="entry name" value="CHLOROPHYLL SYNTHASE, CHLOROPLASTIC"/>
    <property type="match status" value="1"/>
</dbReference>
<evidence type="ECO:0000313" key="8">
    <source>
        <dbReference type="EMBL" id="ATX64919.1"/>
    </source>
</evidence>
<dbReference type="Gene3D" id="1.10.357.140">
    <property type="entry name" value="UbiA prenyltransferase"/>
    <property type="match status" value="1"/>
</dbReference>
<gene>
    <name evidence="8" type="ORF">BG454_02955</name>
</gene>
<reference evidence="8 9" key="1">
    <citation type="submission" date="2017-11" db="EMBL/GenBank/DDBJ databases">
        <title>Revised Sequence and Annotation of the Rhodobaca barguzinensis strain alga05 Genome.</title>
        <authorList>
            <person name="Kopejtka K."/>
            <person name="Tomasch J.M."/>
            <person name="Bunk B."/>
            <person name="Koblizek M."/>
        </authorList>
    </citation>
    <scope>NUCLEOTIDE SEQUENCE [LARGE SCALE GENOMIC DNA]</scope>
    <source>
        <strain evidence="9">alga05</strain>
    </source>
</reference>
<feature type="transmembrane region" description="Helical" evidence="7">
    <location>
        <begin position="179"/>
        <end position="199"/>
    </location>
</feature>
<dbReference type="Proteomes" id="UP000228948">
    <property type="component" value="Chromosome"/>
</dbReference>
<sequence>MSDLSLQTRPKPSGLPQPRAMLELIKPITWFPPMWAYLCGIISVGIWPESWALVVLGVLLAGPIVCGMSQAANDWCDRHVDAINEPNRPIPSGRIPGRWGLYIALLMSALALAVGWQLGPWGFGATIVGVLAAWAYSAEPVRAKRSGWWGPGLVGLSYESLPWFTGAAVIAAGAPRFEIVAIAVLYGLGAHGIMTINDFKAIEGDRQMGLKSLPVTLGPVDAATVAGTVMVLAQLVVVFLLLIWGAPIHAGIIALGIGVQIWALGRWRQDPARLAPWFNGTGVGPYVLGMMVAAFALRGIGA</sequence>
<comment type="subcellular location">
    <subcellularLocation>
        <location evidence="1">Membrane</location>
        <topology evidence="1">Multi-pass membrane protein</topology>
    </subcellularLocation>
</comment>
<evidence type="ECO:0000256" key="4">
    <source>
        <dbReference type="ARBA" id="ARBA00022989"/>
    </source>
</evidence>
<keyword evidence="4 7" id="KW-1133">Transmembrane helix</keyword>
<feature type="transmembrane region" description="Helical" evidence="7">
    <location>
        <begin position="248"/>
        <end position="265"/>
    </location>
</feature>
<accession>A0A2K8K671</accession>
<dbReference type="GO" id="GO:0015995">
    <property type="term" value="P:chlorophyll biosynthetic process"/>
    <property type="evidence" value="ECO:0007669"/>
    <property type="project" value="UniProtKB-KW"/>
</dbReference>
<feature type="transmembrane region" description="Helical" evidence="7">
    <location>
        <begin position="99"/>
        <end position="116"/>
    </location>
</feature>
<evidence type="ECO:0000256" key="3">
    <source>
        <dbReference type="ARBA" id="ARBA00022692"/>
    </source>
</evidence>
<feature type="transmembrane region" description="Helical" evidence="7">
    <location>
        <begin position="220"/>
        <end position="242"/>
    </location>
</feature>